<reference evidence="1 2" key="1">
    <citation type="journal article" date="2010" name="Proc. Natl. Acad. Sci. U.S.A.">
        <title>A Nitrospira metagenome illuminates the physiology and evolution of globally important nitrite-oxidizing bacteria.</title>
        <authorList>
            <person name="Lucker S."/>
            <person name="Wagner M."/>
            <person name="Maixner F."/>
            <person name="Pelletier E."/>
            <person name="Koch H."/>
            <person name="Vacherie B."/>
            <person name="Rattei T."/>
            <person name="Sinninghe Damste J."/>
            <person name="Spieck E."/>
            <person name="Le Paslier D."/>
            <person name="Daims H."/>
        </authorList>
    </citation>
    <scope>NUCLEOTIDE SEQUENCE [LARGE SCALE GENOMIC DNA]</scope>
</reference>
<keyword evidence="2" id="KW-1185">Reference proteome</keyword>
<protein>
    <recommendedName>
        <fullName evidence="3">DUF3187 family protein</fullName>
    </recommendedName>
</protein>
<name>D8PBM5_9BACT</name>
<evidence type="ECO:0008006" key="3">
    <source>
        <dbReference type="Google" id="ProtNLM"/>
    </source>
</evidence>
<dbReference type="Proteomes" id="UP000001660">
    <property type="component" value="Chromosome"/>
</dbReference>
<dbReference type="eggNOG" id="COG2067">
    <property type="taxonomic scope" value="Bacteria"/>
</dbReference>
<accession>D8PBM5</accession>
<dbReference type="STRING" id="330214.NIDE0868"/>
<evidence type="ECO:0000313" key="2">
    <source>
        <dbReference type="Proteomes" id="UP000001660"/>
    </source>
</evidence>
<dbReference type="AlphaFoldDB" id="D8PBM5"/>
<gene>
    <name evidence="1" type="ORF">NIDE0868</name>
</gene>
<dbReference type="OrthoDB" id="5297564at2"/>
<dbReference type="Pfam" id="PF11383">
    <property type="entry name" value="DUF3187"/>
    <property type="match status" value="1"/>
</dbReference>
<dbReference type="InterPro" id="IPR021523">
    <property type="entry name" value="DUF3187"/>
</dbReference>
<sequence length="342" mass="36929">MPLSERPGLLLRYTIHCFCLFALLSVLPRAAGAEGFGPFPVRNFQALDQLVLAMPGERATVLRKGEFDVRLEAANTASIARDSEAQAEVAMKFETIRAGLFLRYGLTDRLELGAEIPGYHRYRGFMEGAIIGVERGTTGVAPARKALREAGYAFNITSGSRTLFQGSEGATGLGDISFYGKYQILKETSSLPALSVRVGVKAPTGDTGEVFGSGHPDAGIGLALDKKFAGNWILYANLNGVFPTGRIAGLGLQPVVSGLVAVEYLWTENFSITAQFDYYSPPFHGTGTRVLDKGVTESVLGVSYRILPGLLWQLYGVENLDFITGSAADFTLSTVLTYRFRS</sequence>
<dbReference type="EMBL" id="FP929003">
    <property type="protein sequence ID" value="CBK40634.1"/>
    <property type="molecule type" value="Genomic_DNA"/>
</dbReference>
<dbReference type="HOGENOM" id="CLU_810595_0_0_0"/>
<evidence type="ECO:0000313" key="1">
    <source>
        <dbReference type="EMBL" id="CBK40634.1"/>
    </source>
</evidence>
<dbReference type="KEGG" id="nde:NIDE0868"/>
<organism evidence="1 2">
    <name type="scientific">Nitrospira defluvii</name>
    <dbReference type="NCBI Taxonomy" id="330214"/>
    <lineage>
        <taxon>Bacteria</taxon>
        <taxon>Pseudomonadati</taxon>
        <taxon>Nitrospirota</taxon>
        <taxon>Nitrospiria</taxon>
        <taxon>Nitrospirales</taxon>
        <taxon>Nitrospiraceae</taxon>
        <taxon>Nitrospira</taxon>
    </lineage>
</organism>
<proteinExistence type="predicted"/>